<protein>
    <recommendedName>
        <fullName evidence="2">CBM2 domain-containing protein</fullName>
    </recommendedName>
</protein>
<dbReference type="EMBL" id="LJFS01000028">
    <property type="protein sequence ID" value="KPG29952.1"/>
    <property type="molecule type" value="Genomic_DNA"/>
</dbReference>
<dbReference type="PROSITE" id="PS51173">
    <property type="entry name" value="CBM2"/>
    <property type="match status" value="1"/>
</dbReference>
<dbReference type="EMBL" id="LJFO01000012">
    <property type="protein sequence ID" value="KPG06880.1"/>
    <property type="molecule type" value="Genomic_DNA"/>
</dbReference>
<dbReference type="OrthoDB" id="5172397at2"/>
<feature type="chain" id="PRO_5031197865" description="CBM2 domain-containing protein" evidence="1">
    <location>
        <begin position="38"/>
        <end position="142"/>
    </location>
</feature>
<keyword evidence="1" id="KW-0732">Signal</keyword>
<dbReference type="GeneID" id="45764916"/>
<evidence type="ECO:0000313" key="4">
    <source>
        <dbReference type="EMBL" id="KPG29952.1"/>
    </source>
</evidence>
<dbReference type="SMART" id="SM00637">
    <property type="entry name" value="CBD_II"/>
    <property type="match status" value="1"/>
</dbReference>
<dbReference type="SUPFAM" id="SSF49384">
    <property type="entry name" value="Carbohydrate-binding domain"/>
    <property type="match status" value="1"/>
</dbReference>
<feature type="signal peptide" evidence="1">
    <location>
        <begin position="1"/>
        <end position="37"/>
    </location>
</feature>
<feature type="domain" description="CBM2" evidence="2">
    <location>
        <begin position="33"/>
        <end position="142"/>
    </location>
</feature>
<keyword evidence="6" id="KW-1185">Reference proteome</keyword>
<evidence type="ECO:0000313" key="3">
    <source>
        <dbReference type="EMBL" id="KPG06880.1"/>
    </source>
</evidence>
<dbReference type="InterPro" id="IPR001919">
    <property type="entry name" value="CBD2"/>
</dbReference>
<dbReference type="KEGG" id="miz:BAB75_13670"/>
<organism evidence="3 5">
    <name type="scientific">Mycobacteroides immunogenum</name>
    <dbReference type="NCBI Taxonomy" id="83262"/>
    <lineage>
        <taxon>Bacteria</taxon>
        <taxon>Bacillati</taxon>
        <taxon>Actinomycetota</taxon>
        <taxon>Actinomycetes</taxon>
        <taxon>Mycobacteriales</taxon>
        <taxon>Mycobacteriaceae</taxon>
        <taxon>Mycobacteroides</taxon>
    </lineage>
</organism>
<reference evidence="5 6" key="1">
    <citation type="submission" date="2015-09" db="EMBL/GenBank/DDBJ databases">
        <title>Genome Sequences of Mycobacterium immunogenum Isolates, Recuperated from a Chloraminated Drinking Water Distribution System Simulator Subjected to Episodes of Nitrification.</title>
        <authorList>
            <person name="Gomez-Alvarez V."/>
            <person name="Revetta R.P."/>
        </authorList>
    </citation>
    <scope>NUCLEOTIDE SEQUENCE [LARGE SCALE GENOMIC DNA]</scope>
    <source>
        <strain evidence="3 5">H008</strain>
        <strain evidence="4 6">H076</strain>
    </source>
</reference>
<dbReference type="InterPro" id="IPR012291">
    <property type="entry name" value="CBM2_carb-bd_dom_sf"/>
</dbReference>
<dbReference type="Proteomes" id="UP000037843">
    <property type="component" value="Unassembled WGS sequence"/>
</dbReference>
<gene>
    <name evidence="3" type="ORF">AN908_19925</name>
    <name evidence="4" type="ORF">AN912_19805</name>
</gene>
<dbReference type="GO" id="GO:0004553">
    <property type="term" value="F:hydrolase activity, hydrolyzing O-glycosyl compounds"/>
    <property type="evidence" value="ECO:0007669"/>
    <property type="project" value="InterPro"/>
</dbReference>
<evidence type="ECO:0000313" key="5">
    <source>
        <dbReference type="Proteomes" id="UP000037843"/>
    </source>
</evidence>
<dbReference type="AlphaFoldDB" id="A0A7V8RV86"/>
<dbReference type="Gene3D" id="2.60.40.290">
    <property type="match status" value="1"/>
</dbReference>
<sequence>MAGLGNYVKRWRAALYASVSALMLAALGLPVVPVAHAAAVTATLSVTSTWQTGFIANFTITNLSSTPLSDWALEFDLPIGESIRHTWSSTITQSGTHYVLTPANWNRIIPAGGSATGGLRGVLSGSYTPPLNCVLNRQYPCT</sequence>
<comment type="caution">
    <text evidence="3">The sequence shown here is derived from an EMBL/GenBank/DDBJ whole genome shotgun (WGS) entry which is preliminary data.</text>
</comment>
<dbReference type="InterPro" id="IPR008965">
    <property type="entry name" value="CBM2/CBM3_carb-bd_dom_sf"/>
</dbReference>
<evidence type="ECO:0000259" key="2">
    <source>
        <dbReference type="PROSITE" id="PS51173"/>
    </source>
</evidence>
<evidence type="ECO:0000313" key="6">
    <source>
        <dbReference type="Proteomes" id="UP000037962"/>
    </source>
</evidence>
<accession>A0A7V8RV86</accession>
<evidence type="ECO:0000256" key="1">
    <source>
        <dbReference type="SAM" id="SignalP"/>
    </source>
</evidence>
<dbReference type="RefSeq" id="WP_043079631.1">
    <property type="nucleotide sequence ID" value="NZ_CP011530.1"/>
</dbReference>
<name>A0A7V8RV86_9MYCO</name>
<proteinExistence type="predicted"/>
<dbReference type="GO" id="GO:0005975">
    <property type="term" value="P:carbohydrate metabolic process"/>
    <property type="evidence" value="ECO:0007669"/>
    <property type="project" value="InterPro"/>
</dbReference>
<dbReference type="Pfam" id="PF00553">
    <property type="entry name" value="CBM_2"/>
    <property type="match status" value="1"/>
</dbReference>
<dbReference type="Proteomes" id="UP000037962">
    <property type="component" value="Unassembled WGS sequence"/>
</dbReference>
<dbReference type="GO" id="GO:0030247">
    <property type="term" value="F:polysaccharide binding"/>
    <property type="evidence" value="ECO:0007669"/>
    <property type="project" value="UniProtKB-UniRule"/>
</dbReference>